<evidence type="ECO:0000313" key="2">
    <source>
        <dbReference type="EMBL" id="GAA1668371.1"/>
    </source>
</evidence>
<proteinExistence type="predicted"/>
<feature type="region of interest" description="Disordered" evidence="1">
    <location>
        <begin position="85"/>
        <end position="118"/>
    </location>
</feature>
<evidence type="ECO:0000313" key="3">
    <source>
        <dbReference type="Proteomes" id="UP001500280"/>
    </source>
</evidence>
<gene>
    <name evidence="2" type="ORF">GCM10009745_08510</name>
</gene>
<name>A0ABP4S747_9ACTN</name>
<accession>A0ABP4S747</accession>
<sequence length="176" mass="18954">MGALDAGVRPVLGAFAQLVLLDDRAHPRIAPYQLRVAFGAYVEASRLAADSSTQTDHAFGASQTPQAVKVRLSLAKEALDRCVADLDRPDPEPVEDSGPGQWIGARPSAGPRFSEDGAKKQREVLREALYEQALPFAEAVGAEMAGATEPAGVPGPFADVREPWLRRVLRRGRRSE</sequence>
<dbReference type="EMBL" id="BAAANF010000002">
    <property type="protein sequence ID" value="GAA1668371.1"/>
    <property type="molecule type" value="Genomic_DNA"/>
</dbReference>
<evidence type="ECO:0000256" key="1">
    <source>
        <dbReference type="SAM" id="MobiDB-lite"/>
    </source>
</evidence>
<comment type="caution">
    <text evidence="2">The sequence shown here is derived from an EMBL/GenBank/DDBJ whole genome shotgun (WGS) entry which is preliminary data.</text>
</comment>
<dbReference type="Proteomes" id="UP001500280">
    <property type="component" value="Unassembled WGS sequence"/>
</dbReference>
<reference evidence="3" key="1">
    <citation type="journal article" date="2019" name="Int. J. Syst. Evol. Microbiol.">
        <title>The Global Catalogue of Microorganisms (GCM) 10K type strain sequencing project: providing services to taxonomists for standard genome sequencing and annotation.</title>
        <authorList>
            <consortium name="The Broad Institute Genomics Platform"/>
            <consortium name="The Broad Institute Genome Sequencing Center for Infectious Disease"/>
            <person name="Wu L."/>
            <person name="Ma J."/>
        </authorList>
    </citation>
    <scope>NUCLEOTIDE SEQUENCE [LARGE SCALE GENOMIC DNA]</scope>
    <source>
        <strain evidence="3">JCM 14307</strain>
    </source>
</reference>
<protein>
    <submittedName>
        <fullName evidence="2">Uncharacterized protein</fullName>
    </submittedName>
</protein>
<keyword evidence="3" id="KW-1185">Reference proteome</keyword>
<organism evidence="2 3">
    <name type="scientific">Kribbella yunnanensis</name>
    <dbReference type="NCBI Taxonomy" id="190194"/>
    <lineage>
        <taxon>Bacteria</taxon>
        <taxon>Bacillati</taxon>
        <taxon>Actinomycetota</taxon>
        <taxon>Actinomycetes</taxon>
        <taxon>Propionibacteriales</taxon>
        <taxon>Kribbellaceae</taxon>
        <taxon>Kribbella</taxon>
    </lineage>
</organism>